<dbReference type="Proteomes" id="UP001057375">
    <property type="component" value="Unassembled WGS sequence"/>
</dbReference>
<feature type="compositionally biased region" description="Basic residues" evidence="1">
    <location>
        <begin position="457"/>
        <end position="472"/>
    </location>
</feature>
<protein>
    <submittedName>
        <fullName evidence="4">Uncharacterized protein</fullName>
    </submittedName>
</protein>
<feature type="compositionally biased region" description="Polar residues" evidence="1">
    <location>
        <begin position="401"/>
        <end position="418"/>
    </location>
</feature>
<feature type="compositionally biased region" description="Polar residues" evidence="1">
    <location>
        <begin position="473"/>
        <end position="503"/>
    </location>
</feature>
<dbReference type="InterPro" id="IPR048738">
    <property type="entry name" value="CEP104_Znf"/>
</dbReference>
<evidence type="ECO:0000256" key="1">
    <source>
        <dbReference type="SAM" id="MobiDB-lite"/>
    </source>
</evidence>
<dbReference type="PANTHER" id="PTHR13371">
    <property type="entry name" value="GLYCINE-, GLUTAMATE-, THIENYLCYCLOHEXYLPIPERIDINE-BINDING PROTEIN"/>
    <property type="match status" value="1"/>
</dbReference>
<dbReference type="InterPro" id="IPR048739">
    <property type="entry name" value="CEP104_N"/>
</dbReference>
<feature type="compositionally biased region" description="Basic and acidic residues" evidence="1">
    <location>
        <begin position="424"/>
        <end position="456"/>
    </location>
</feature>
<dbReference type="PANTHER" id="PTHR13371:SF0">
    <property type="entry name" value="CENTROSOMAL PROTEIN OF 104 KDA"/>
    <property type="match status" value="1"/>
</dbReference>
<proteinExistence type="predicted"/>
<name>A0ABQ5JZB0_9EUKA</name>
<feature type="compositionally biased region" description="Polar residues" evidence="1">
    <location>
        <begin position="341"/>
        <end position="351"/>
    </location>
</feature>
<dbReference type="Pfam" id="PF21038">
    <property type="entry name" value="CEP104_N"/>
    <property type="match status" value="1"/>
</dbReference>
<feature type="domain" description="Centrosomal protein CEP104 N-terminal" evidence="2">
    <location>
        <begin position="2"/>
        <end position="102"/>
    </location>
</feature>
<feature type="compositionally biased region" description="Basic residues" evidence="1">
    <location>
        <begin position="249"/>
        <end position="269"/>
    </location>
</feature>
<sequence>MPCAVEKLILVSHERLISRKIEVYIGRYQSSGSGAGPSAKGTTIFDRLGYLTFHSNQNNLKHREKISCDIKRVVSFIRLLVHENYSSDKNAYNQVGIAMLEITTSDKIRPRTATSSRGSLIPHSKESVTQSQTISTSSLSKPTFLSPVSSIPQTVRAVLQKATQITIFQKQEAAKNEDYFHAAKMKRAETQLSMIIGALTELVQKKDKFVKEEAFLPAQELKMEITKLISYIGDNPEELLKKLTASFGSKKKSERGKRQNAKRKKIAKARHIEERSSKDDSSVDEEEEESSFEADSVEDSIEEEKHDKKDPRKKRKANDQNVVKLGRKARVKVEEDRPIPTLQNKKNSQPTIEEDLFLEPSEKVLSPAEESAAKKKAAELAAKKKKHEEEMRKMQEEMDQWRQQQESGSAAPSVSSDQQELDEWQMKIKQRQEERAAEKKRKADADKQKREAEAEKRKAKIQNKYGKPKPFSKKNSSESQTKNPSDIPVSNPNSGTSKLSKIEISSTSGTKHVVSVTASDPASLFTALLEASEDVDSIDIPSRIKSTKQFNEMISNGIDERAAGCIMESRKPYRDLAIEYFKSLVSLCADPDSSFKFSSHRAVEQMFLALESMTHVKSPLPLQDIPQCVDIAVAGCPESFMDPRGTSFPQCVTNLIDSLLIRCSEMQKASQKHARTAIVEICRLSKPISHALATRLSVISALEVSKKIQGMARRQKLDKLRMHRCDVVCDVVQNQGIYGKDVEEDESVSALALPMEPLLALIKKIFATALNSETKNSAIFLLAAMYGHGLSPSTIVRSITAIDGVNQHLKGSIVDALAVIDKEQGRSPRIVFTNGEMEVFDPRRQAMSHYKKSDFVDDKDLAHSALAEVHRHTVEREQKKSGKKPQKVEMEREVSVCEFCGWVTPDGTPKEALESTVHHHIAKDCPLCTVCPLCNTIVEIPCMFEHVMEECPANLPDKDGSQKFVQCEQCSLVFRNDEIEEHMKDCSTILKEGEFLCPLCHDIIPDDEKELFNHYVAYPGCSRNPRMPMREKFT</sequence>
<gene>
    <name evidence="4" type="ORF">ADUPG1_011496</name>
</gene>
<dbReference type="InterPro" id="IPR052607">
    <property type="entry name" value="CEP104-like"/>
</dbReference>
<feature type="region of interest" description="Disordered" evidence="1">
    <location>
        <begin position="248"/>
        <end position="503"/>
    </location>
</feature>
<feature type="domain" description="Centrosomal protein CEP104 Zn finger" evidence="3">
    <location>
        <begin position="897"/>
        <end position="1014"/>
    </location>
</feature>
<feature type="compositionally biased region" description="Basic and acidic residues" evidence="1">
    <location>
        <begin position="270"/>
        <end position="281"/>
    </location>
</feature>
<reference evidence="4" key="1">
    <citation type="submission" date="2022-03" db="EMBL/GenBank/DDBJ databases">
        <title>Draft genome sequence of Aduncisulcus paluster, a free-living microaerophilic Fornicata.</title>
        <authorList>
            <person name="Yuyama I."/>
            <person name="Kume K."/>
            <person name="Tamura T."/>
            <person name="Inagaki Y."/>
            <person name="Hashimoto T."/>
        </authorList>
    </citation>
    <scope>NUCLEOTIDE SEQUENCE</scope>
    <source>
        <strain evidence="4">NY0171</strain>
    </source>
</reference>
<evidence type="ECO:0000313" key="5">
    <source>
        <dbReference type="Proteomes" id="UP001057375"/>
    </source>
</evidence>
<feature type="compositionally biased region" description="Basic and acidic residues" evidence="1">
    <location>
        <begin position="371"/>
        <end position="400"/>
    </location>
</feature>
<dbReference type="EMBL" id="BQXS01012050">
    <property type="protein sequence ID" value="GKT19399.1"/>
    <property type="molecule type" value="Genomic_DNA"/>
</dbReference>
<evidence type="ECO:0000259" key="2">
    <source>
        <dbReference type="Pfam" id="PF21038"/>
    </source>
</evidence>
<organism evidence="4 5">
    <name type="scientific">Aduncisulcus paluster</name>
    <dbReference type="NCBI Taxonomy" id="2918883"/>
    <lineage>
        <taxon>Eukaryota</taxon>
        <taxon>Metamonada</taxon>
        <taxon>Carpediemonas-like organisms</taxon>
        <taxon>Aduncisulcus</taxon>
    </lineage>
</organism>
<feature type="region of interest" description="Disordered" evidence="1">
    <location>
        <begin position="111"/>
        <end position="134"/>
    </location>
</feature>
<comment type="caution">
    <text evidence="4">The sequence shown here is derived from an EMBL/GenBank/DDBJ whole genome shotgun (WGS) entry which is preliminary data.</text>
</comment>
<keyword evidence="5" id="KW-1185">Reference proteome</keyword>
<dbReference type="Pfam" id="PF21039">
    <property type="entry name" value="CEP104_ZnF"/>
    <property type="match status" value="1"/>
</dbReference>
<accession>A0ABQ5JZB0</accession>
<feature type="compositionally biased region" description="Acidic residues" evidence="1">
    <location>
        <begin position="282"/>
        <end position="302"/>
    </location>
</feature>
<evidence type="ECO:0000259" key="3">
    <source>
        <dbReference type="Pfam" id="PF21039"/>
    </source>
</evidence>
<evidence type="ECO:0000313" key="4">
    <source>
        <dbReference type="EMBL" id="GKT19399.1"/>
    </source>
</evidence>